<feature type="compositionally biased region" description="Low complexity" evidence="1">
    <location>
        <begin position="197"/>
        <end position="207"/>
    </location>
</feature>
<dbReference type="AlphaFoldDB" id="Q8MS64"/>
<protein>
    <submittedName>
        <fullName evidence="2">LP08165p</fullName>
    </submittedName>
</protein>
<sequence length="217" mass="22877">MPCSVVVCETLSGLCRLAVKRAMAAPLEVRAGRIVNLPVCNSERKGSTSGSMLYRYSFRRICSCCSYSETARGISNLRAYKNFTAVVCEMWRLTGAAPPPPPPPPPAPAPPPPPGAGNCTCSCCNCGGTTAIKFCVLLAEEEEVDGDVAVVVLQLAPRLLQRSISSSKEDLAVDSEVDSVISSSSSKEDLEVDSEVDSVISSSNSNKAGKNQFIAPS</sequence>
<accession>Q8MS64</accession>
<feature type="region of interest" description="Disordered" evidence="1">
    <location>
        <begin position="174"/>
        <end position="217"/>
    </location>
</feature>
<organism evidence="2">
    <name type="scientific">Drosophila melanogaster</name>
    <name type="common">Fruit fly</name>
    <dbReference type="NCBI Taxonomy" id="7227"/>
    <lineage>
        <taxon>Eukaryota</taxon>
        <taxon>Metazoa</taxon>
        <taxon>Ecdysozoa</taxon>
        <taxon>Arthropoda</taxon>
        <taxon>Hexapoda</taxon>
        <taxon>Insecta</taxon>
        <taxon>Pterygota</taxon>
        <taxon>Neoptera</taxon>
        <taxon>Endopterygota</taxon>
        <taxon>Diptera</taxon>
        <taxon>Brachycera</taxon>
        <taxon>Muscomorpha</taxon>
        <taxon>Ephydroidea</taxon>
        <taxon>Drosophilidae</taxon>
        <taxon>Drosophila</taxon>
        <taxon>Sophophora</taxon>
    </lineage>
</organism>
<name>Q8MS64_DROME</name>
<reference evidence="2" key="1">
    <citation type="submission" date="2002-06" db="EMBL/GenBank/DDBJ databases">
        <authorList>
            <person name="Stapleton M."/>
            <person name="Brokstein P."/>
            <person name="Hong L."/>
            <person name="Agbayani A."/>
            <person name="Carlson J."/>
            <person name="Champe M."/>
            <person name="Chavez C."/>
            <person name="Dorsett V."/>
            <person name="Dresnek D."/>
            <person name="Farfan D."/>
            <person name="Frise E."/>
            <person name="George R."/>
            <person name="Gonzalez M."/>
            <person name="Guarin H."/>
            <person name="Kronmiller B."/>
            <person name="Li P."/>
            <person name="Liao G."/>
            <person name="Miranda A."/>
            <person name="Mungall C.J."/>
            <person name="Nunoo J."/>
            <person name="Pacleb J."/>
            <person name="Paragas V."/>
            <person name="Park S."/>
            <person name="Patel S."/>
            <person name="Phouanenavong S."/>
            <person name="Wan K."/>
            <person name="Yu C."/>
            <person name="Lewis S.E."/>
            <person name="Rubin G.M."/>
            <person name="Celniker S."/>
        </authorList>
    </citation>
    <scope>NUCLEOTIDE SEQUENCE</scope>
    <source>
        <strain evidence="2">Berkeley</strain>
    </source>
</reference>
<proteinExistence type="evidence at transcript level"/>
<evidence type="ECO:0000256" key="1">
    <source>
        <dbReference type="SAM" id="MobiDB-lite"/>
    </source>
</evidence>
<dbReference type="EMBL" id="AY119067">
    <property type="protein sequence ID" value="AAM50927.1"/>
    <property type="molecule type" value="mRNA"/>
</dbReference>
<evidence type="ECO:0000313" key="2">
    <source>
        <dbReference type="EMBL" id="AAM50927.1"/>
    </source>
</evidence>